<evidence type="ECO:0000313" key="1">
    <source>
        <dbReference type="EMBL" id="RHN67745.1"/>
    </source>
</evidence>
<dbReference type="EMBL" id="PSQE01000003">
    <property type="protein sequence ID" value="RHN67745.1"/>
    <property type="molecule type" value="Genomic_DNA"/>
</dbReference>
<dbReference type="Proteomes" id="UP000265566">
    <property type="component" value="Chromosome 3"/>
</dbReference>
<organism evidence="1">
    <name type="scientific">Medicago truncatula</name>
    <name type="common">Barrel medic</name>
    <name type="synonym">Medicago tribuloides</name>
    <dbReference type="NCBI Taxonomy" id="3880"/>
    <lineage>
        <taxon>Eukaryota</taxon>
        <taxon>Viridiplantae</taxon>
        <taxon>Streptophyta</taxon>
        <taxon>Embryophyta</taxon>
        <taxon>Tracheophyta</taxon>
        <taxon>Spermatophyta</taxon>
        <taxon>Magnoliopsida</taxon>
        <taxon>eudicotyledons</taxon>
        <taxon>Gunneridae</taxon>
        <taxon>Pentapetalae</taxon>
        <taxon>rosids</taxon>
        <taxon>fabids</taxon>
        <taxon>Fabales</taxon>
        <taxon>Fabaceae</taxon>
        <taxon>Papilionoideae</taxon>
        <taxon>50 kb inversion clade</taxon>
        <taxon>NPAAA clade</taxon>
        <taxon>Hologalegina</taxon>
        <taxon>IRL clade</taxon>
        <taxon>Trifolieae</taxon>
        <taxon>Medicago</taxon>
    </lineage>
</organism>
<dbReference type="AlphaFoldDB" id="A0A396IUT3"/>
<accession>A0A396IUT3</accession>
<gene>
    <name evidence="1" type="ORF">MtrunA17_Chr3g0106031</name>
</gene>
<sequence length="272" mass="30148">MKVIKLSFEDTTTIANAKTITSATHSEPNISSSGPLVTYELKTSSHLEGSMLGKIEAASLSIISGTKNETDLQLVAPKQKVIEISVEEGSTSTHVAMEDINKLIEEDPLLAFEKLLTGQVPISSVQILLQELKTLDSSSDLDDLVSNQESKSKLISLVHQLSQHQEMLTSELKDFVEKVKNFFNDNIIKHATSQQVFNKHNQLLALKTDLMNKLWSAKSTQTHIDGESSTANAQIHEFSLQIDDLKSVLNKCDVQKDKLKAECTEWAQQSKE</sequence>
<reference evidence="1" key="1">
    <citation type="journal article" date="2018" name="Nat. Plants">
        <title>Whole-genome landscape of Medicago truncatula symbiotic genes.</title>
        <authorList>
            <person name="Pecrix Y."/>
            <person name="Gamas P."/>
            <person name="Carrere S."/>
        </authorList>
    </citation>
    <scope>NUCLEOTIDE SEQUENCE</scope>
    <source>
        <tissue evidence="1">Leaves</tissue>
    </source>
</reference>
<protein>
    <submittedName>
        <fullName evidence="1">Uncharacterized protein</fullName>
    </submittedName>
</protein>
<dbReference type="OrthoDB" id="1421578at2759"/>
<name>A0A396IUT3_MEDTR</name>
<comment type="caution">
    <text evidence="1">The sequence shown here is derived from an EMBL/GenBank/DDBJ whole genome shotgun (WGS) entry which is preliminary data.</text>
</comment>
<dbReference type="Gramene" id="rna15968">
    <property type="protein sequence ID" value="RHN67745.1"/>
    <property type="gene ID" value="gene15968"/>
</dbReference>
<proteinExistence type="predicted"/>